<feature type="transmembrane region" description="Helical" evidence="4">
    <location>
        <begin position="97"/>
        <end position="117"/>
    </location>
</feature>
<dbReference type="GO" id="GO:0052621">
    <property type="term" value="F:diguanylate cyclase activity"/>
    <property type="evidence" value="ECO:0007669"/>
    <property type="project" value="UniProtKB-EC"/>
</dbReference>
<comment type="catalytic activity">
    <reaction evidence="2">
        <text>2 GTP = 3',3'-c-di-GMP + 2 diphosphate</text>
        <dbReference type="Rhea" id="RHEA:24898"/>
        <dbReference type="ChEBI" id="CHEBI:33019"/>
        <dbReference type="ChEBI" id="CHEBI:37565"/>
        <dbReference type="ChEBI" id="CHEBI:58805"/>
        <dbReference type="EC" id="2.7.7.65"/>
    </reaction>
</comment>
<dbReference type="InterPro" id="IPR058544">
    <property type="entry name" value="ETR1_N"/>
</dbReference>
<dbReference type="Gene3D" id="3.30.450.40">
    <property type="match status" value="1"/>
</dbReference>
<evidence type="ECO:0000256" key="3">
    <source>
        <dbReference type="SAM" id="Coils"/>
    </source>
</evidence>
<dbReference type="InterPro" id="IPR029016">
    <property type="entry name" value="GAF-like_dom_sf"/>
</dbReference>
<dbReference type="InterPro" id="IPR029787">
    <property type="entry name" value="Nucleotide_cyclase"/>
</dbReference>
<evidence type="ECO:0000259" key="5">
    <source>
        <dbReference type="PROSITE" id="PS50887"/>
    </source>
</evidence>
<dbReference type="EC" id="2.7.7.65" evidence="1"/>
<dbReference type="Proteomes" id="UP001465331">
    <property type="component" value="Unassembled WGS sequence"/>
</dbReference>
<organism evidence="6 7">
    <name type="scientific">Sinimarinibacterium thermocellulolyticum</name>
    <dbReference type="NCBI Taxonomy" id="3170016"/>
    <lineage>
        <taxon>Bacteria</taxon>
        <taxon>Pseudomonadati</taxon>
        <taxon>Pseudomonadota</taxon>
        <taxon>Gammaproteobacteria</taxon>
        <taxon>Nevskiales</taxon>
        <taxon>Nevskiaceae</taxon>
        <taxon>Sinimarinibacterium</taxon>
    </lineage>
</organism>
<dbReference type="SUPFAM" id="SSF55073">
    <property type="entry name" value="Nucleotide cyclase"/>
    <property type="match status" value="1"/>
</dbReference>
<evidence type="ECO:0000313" key="6">
    <source>
        <dbReference type="EMBL" id="MES0875106.1"/>
    </source>
</evidence>
<feature type="transmembrane region" description="Helical" evidence="4">
    <location>
        <begin position="26"/>
        <end position="52"/>
    </location>
</feature>
<dbReference type="PROSITE" id="PS50887">
    <property type="entry name" value="GGDEF"/>
    <property type="match status" value="1"/>
</dbReference>
<keyword evidence="4" id="KW-0812">Transmembrane</keyword>
<keyword evidence="6" id="KW-0548">Nucleotidyltransferase</keyword>
<dbReference type="Pfam" id="PF00990">
    <property type="entry name" value="GGDEF"/>
    <property type="match status" value="1"/>
</dbReference>
<dbReference type="SUPFAM" id="SSF55781">
    <property type="entry name" value="GAF domain-like"/>
    <property type="match status" value="1"/>
</dbReference>
<dbReference type="InterPro" id="IPR043128">
    <property type="entry name" value="Rev_trsase/Diguanyl_cyclase"/>
</dbReference>
<dbReference type="Gene3D" id="3.30.70.270">
    <property type="match status" value="1"/>
</dbReference>
<dbReference type="CDD" id="cd01949">
    <property type="entry name" value="GGDEF"/>
    <property type="match status" value="1"/>
</dbReference>
<evidence type="ECO:0000313" key="7">
    <source>
        <dbReference type="Proteomes" id="UP001465331"/>
    </source>
</evidence>
<dbReference type="EMBL" id="JBEPIJ010000021">
    <property type="protein sequence ID" value="MES0875106.1"/>
    <property type="molecule type" value="Genomic_DNA"/>
</dbReference>
<accession>A0ABV2ACY7</accession>
<evidence type="ECO:0000256" key="2">
    <source>
        <dbReference type="ARBA" id="ARBA00034247"/>
    </source>
</evidence>
<sequence length="473" mass="51976">MSVPFDLLGSSGFLPHGYCLTWSPTLLWTMVISDAVITLSYYSIPLALVYFVRRNRALKLKFDWIFLMFGAFIFACGTTHAIAILNIWRPEYWLDAWIKLGTAIISLATAIFLWPLLPKVSQFIRERRQAELDLDAANQRLTDSLAQLRRRTRELDTLGRLGPVLQRIRSADELAQVVARAAAELSIAEAGTVLLKDADSSMRIAAQWGDPELTGAEFRRRDAGGDPPATSALTSTSVPLCEAGESLGLLQLRGVAQPDDPHVSLLIQTLAGRASAALSNLRLREHLLELSVRDPLTGLFNRRHLDHSLPVEERRSRTKCESIGVVTFDLDHFKRLNDRHGHEVGDVALSAFARILRETSREADIACRTGGEEFVLLLPGTDLDGARVRAERVREAMAAQRLEHQGRCLPQITVSAGVAAFPQSGANLAEALRAADRALYRAKGDGRNRCVVAPRATDDPAGTAAQAVPGVQR</sequence>
<dbReference type="Pfam" id="PF25487">
    <property type="entry name" value="ETR1_N"/>
    <property type="match status" value="1"/>
</dbReference>
<dbReference type="PANTHER" id="PTHR45138:SF9">
    <property type="entry name" value="DIGUANYLATE CYCLASE DGCM-RELATED"/>
    <property type="match status" value="1"/>
</dbReference>
<dbReference type="PANTHER" id="PTHR45138">
    <property type="entry name" value="REGULATORY COMPONENTS OF SENSORY TRANSDUCTION SYSTEM"/>
    <property type="match status" value="1"/>
</dbReference>
<dbReference type="RefSeq" id="WP_352890481.1">
    <property type="nucleotide sequence ID" value="NZ_JBEPIJ010000021.1"/>
</dbReference>
<feature type="transmembrane region" description="Helical" evidence="4">
    <location>
        <begin position="64"/>
        <end position="85"/>
    </location>
</feature>
<name>A0ABV2ACY7_9GAMM</name>
<evidence type="ECO:0000256" key="1">
    <source>
        <dbReference type="ARBA" id="ARBA00012528"/>
    </source>
</evidence>
<keyword evidence="4" id="KW-1133">Transmembrane helix</keyword>
<dbReference type="SMART" id="SM00267">
    <property type="entry name" value="GGDEF"/>
    <property type="match status" value="1"/>
</dbReference>
<feature type="coiled-coil region" evidence="3">
    <location>
        <begin position="120"/>
        <end position="147"/>
    </location>
</feature>
<reference evidence="6 7" key="1">
    <citation type="submission" date="2024-06" db="EMBL/GenBank/DDBJ databases">
        <authorList>
            <person name="Li Z."/>
            <person name="Jiang Y."/>
        </authorList>
    </citation>
    <scope>NUCLEOTIDE SEQUENCE [LARGE SCALE GENOMIC DNA]</scope>
    <source>
        <strain evidence="6 7">HSW-8</strain>
    </source>
</reference>
<dbReference type="InterPro" id="IPR050469">
    <property type="entry name" value="Diguanylate_Cyclase"/>
</dbReference>
<keyword evidence="4" id="KW-0472">Membrane</keyword>
<proteinExistence type="predicted"/>
<keyword evidence="6" id="KW-0808">Transferase</keyword>
<comment type="caution">
    <text evidence="6">The sequence shown here is derived from an EMBL/GenBank/DDBJ whole genome shotgun (WGS) entry which is preliminary data.</text>
</comment>
<dbReference type="InterPro" id="IPR000160">
    <property type="entry name" value="GGDEF_dom"/>
</dbReference>
<keyword evidence="3" id="KW-0175">Coiled coil</keyword>
<evidence type="ECO:0000256" key="4">
    <source>
        <dbReference type="SAM" id="Phobius"/>
    </source>
</evidence>
<keyword evidence="7" id="KW-1185">Reference proteome</keyword>
<gene>
    <name evidence="6" type="ORF">ABSH63_13975</name>
</gene>
<protein>
    <recommendedName>
        <fullName evidence="1">diguanylate cyclase</fullName>
        <ecNumber evidence="1">2.7.7.65</ecNumber>
    </recommendedName>
</protein>
<feature type="domain" description="GGDEF" evidence="5">
    <location>
        <begin position="321"/>
        <end position="455"/>
    </location>
</feature>
<dbReference type="NCBIfam" id="TIGR00254">
    <property type="entry name" value="GGDEF"/>
    <property type="match status" value="1"/>
</dbReference>